<dbReference type="PANTHER" id="PTHR16222">
    <property type="entry name" value="ADP-RIBOSYLGLYCOHYDROLASE"/>
    <property type="match status" value="1"/>
</dbReference>
<dbReference type="Pfam" id="PF03747">
    <property type="entry name" value="ADP_ribosyl_GH"/>
    <property type="match status" value="2"/>
</dbReference>
<dbReference type="InterPro" id="IPR027995">
    <property type="entry name" value="Galactosyl_T_N"/>
</dbReference>
<organism evidence="10 11">
    <name type="scientific">Polypterus senegalus</name>
    <name type="common">Senegal bichir</name>
    <dbReference type="NCBI Taxonomy" id="55291"/>
    <lineage>
        <taxon>Eukaryota</taxon>
        <taxon>Metazoa</taxon>
        <taxon>Chordata</taxon>
        <taxon>Craniata</taxon>
        <taxon>Vertebrata</taxon>
        <taxon>Euteleostomi</taxon>
        <taxon>Actinopterygii</taxon>
        <taxon>Polypteriformes</taxon>
        <taxon>Polypteridae</taxon>
        <taxon>Polypterus</taxon>
    </lineage>
</organism>
<feature type="non-terminal residue" evidence="10">
    <location>
        <position position="1"/>
    </location>
</feature>
<keyword evidence="8" id="KW-0460">Magnesium</keyword>
<reference evidence="10 11" key="1">
    <citation type="journal article" date="2021" name="Cell">
        <title>Tracing the genetic footprints of vertebrate landing in non-teleost ray-finned fishes.</title>
        <authorList>
            <person name="Bi X."/>
            <person name="Wang K."/>
            <person name="Yang L."/>
            <person name="Pan H."/>
            <person name="Jiang H."/>
            <person name="Wei Q."/>
            <person name="Fang M."/>
            <person name="Yu H."/>
            <person name="Zhu C."/>
            <person name="Cai Y."/>
            <person name="He Y."/>
            <person name="Gan X."/>
            <person name="Zeng H."/>
            <person name="Yu D."/>
            <person name="Zhu Y."/>
            <person name="Jiang H."/>
            <person name="Qiu Q."/>
            <person name="Yang H."/>
            <person name="Zhang Y.E."/>
            <person name="Wang W."/>
            <person name="Zhu M."/>
            <person name="He S."/>
            <person name="Zhang G."/>
        </authorList>
    </citation>
    <scope>NUCLEOTIDE SEQUENCE [LARGE SCALE GENOMIC DNA]</scope>
    <source>
        <strain evidence="10">Bchr_013</strain>
    </source>
</reference>
<dbReference type="FunFam" id="1.10.4080.10:FF:000002">
    <property type="entry name" value="ADP-ribosylarginine hydrolase isoform X1"/>
    <property type="match status" value="2"/>
</dbReference>
<dbReference type="Pfam" id="PF13733">
    <property type="entry name" value="Glyco_transf_7N"/>
    <property type="match status" value="1"/>
</dbReference>
<feature type="non-terminal residue" evidence="10">
    <location>
        <position position="946"/>
    </location>
</feature>
<keyword evidence="8" id="KW-0479">Metal-binding</keyword>
<feature type="binding site" evidence="8">
    <location>
        <position position="268"/>
    </location>
    <ligand>
        <name>Mg(2+)</name>
        <dbReference type="ChEBI" id="CHEBI:18420"/>
        <label>1</label>
    </ligand>
</feature>
<evidence type="ECO:0000256" key="2">
    <source>
        <dbReference type="ARBA" id="ARBA00022801"/>
    </source>
</evidence>
<accession>A0A8X7X1C4</accession>
<sequence>MNIGCTEALKEYDYSCFIFSDVDLIPIDDQNTYKCYSQLRHLSVFIDKFGFRYRMEELKFYVRWRDKAKADANSKVKTPTNTTPLRFSLLRQPPSLRFLMMCCCQLALHLWQLFFARGLEEFPSEEQEWLDCVHFTKSKDGKPVLTSNLTLLWHSSCQITSTSSPGIAQSLLPGPFLPLDDLPHDGLQAHLPTVQARVDGTGLYRTVHRDLDKDGRYQASMVLSGVGDALGFNNGEWEFCNSGTQILKELAAMGGLEAVDIDKWIVSDDTVMHLATGEALIKAGKKPDLPELYKIMAKVYQDCMHDMDERSPGWTCMEMVSTLNPDIPGGLNLKFNPKGGGCGAAMRAMCIGLRFPQPSEEKLLIEVSIESGRLTHHHPTGYLGALTAALFTAYAVNGRPPQEWGRGLLEVLPKAKRYIVKSGRDVQENLETWGYFEKKWNVYLEERGILDGKSDPTFPDSYGPVERDAFYSTLSYQGWAGSSGHDAPMIAYDALLKAGSSWVTLAHHGFFHGGDSDSTGVIAACWWGAIYGFEGVPKCNYEKLEYKSRLAKIGEELAPQCLEQLVPQVFVITQPVAKMSLKDRYQASMVLSGVGDALGYKIGKWEFCKSGTIILNELAAMGGLEAVDIDKWIVSDDTVMHLATGEALIKAGKKPNLLELYKIMAKNYKLCLSDMKNRAPGQTCIDMVNKLNPDIPGGLNLKFNPKGGGCGAAMRAMCIGLRFPQPSEEKLLIEVSIESGRLSHHHPTGYLGALTAALFTAYAVNGRPPQEWGRGLLEVLPKAKSYIVKSGLDVQENLETWDYFEKKWNDYLKERGILDGQSQPKFPDAYGPVERDVFYSTLSYQGWAGSSGHDAPMIAYDALLKAGSSWVTLAHHGFFHGGDSDSTGVIAACWWGAIYGFEGVPKCNYEKLEYKSRLAKIGEELYELSRNGVAGGGGGGGSCQQA</sequence>
<dbReference type="GO" id="GO:0003875">
    <property type="term" value="F:ADP-ribosylarginine hydrolase activity"/>
    <property type="evidence" value="ECO:0007669"/>
    <property type="project" value="UniProtKB-EC"/>
</dbReference>
<protein>
    <recommendedName>
        <fullName evidence="5">ADP-ribosylhydrolase ARH1</fullName>
        <ecNumber evidence="4">3.2.2.19</ecNumber>
    </recommendedName>
    <alternativeName>
        <fullName evidence="6">ADP-ribose-L-arginine cleaving enzyme</fullName>
    </alternativeName>
    <alternativeName>
        <fullName evidence="7">[Protein ADP-ribosylarginine] hydrolase</fullName>
    </alternativeName>
</protein>
<dbReference type="AlphaFoldDB" id="A0A8X7X1C4"/>
<dbReference type="EMBL" id="JAATIS010005477">
    <property type="protein sequence ID" value="KAG2459456.1"/>
    <property type="molecule type" value="Genomic_DNA"/>
</dbReference>
<evidence type="ECO:0000256" key="1">
    <source>
        <dbReference type="ARBA" id="ARBA00010702"/>
    </source>
</evidence>
<feature type="binding site" evidence="8">
    <location>
        <position position="267"/>
    </location>
    <ligand>
        <name>Mg(2+)</name>
        <dbReference type="ChEBI" id="CHEBI:18420"/>
        <label>1</label>
    </ligand>
</feature>
<evidence type="ECO:0000259" key="9">
    <source>
        <dbReference type="Pfam" id="PF13733"/>
    </source>
</evidence>
<name>A0A8X7X1C4_POLSE</name>
<evidence type="ECO:0000256" key="6">
    <source>
        <dbReference type="ARBA" id="ARBA00049798"/>
    </source>
</evidence>
<feature type="binding site" evidence="8">
    <location>
        <position position="269"/>
    </location>
    <ligand>
        <name>Mg(2+)</name>
        <dbReference type="ChEBI" id="CHEBI:18420"/>
        <label>1</label>
    </ligand>
</feature>
<comment type="function">
    <text evidence="3">Specifically acts as an arginine mono-ADP-ribosylhydrolase by mediating the removal of mono-ADP-ribose attached to arginine residues on proteins.</text>
</comment>
<dbReference type="SUPFAM" id="SSF101478">
    <property type="entry name" value="ADP-ribosylglycohydrolase"/>
    <property type="match status" value="2"/>
</dbReference>
<evidence type="ECO:0000256" key="3">
    <source>
        <dbReference type="ARBA" id="ARBA00049582"/>
    </source>
</evidence>
<evidence type="ECO:0000313" key="11">
    <source>
        <dbReference type="Proteomes" id="UP000886611"/>
    </source>
</evidence>
<evidence type="ECO:0000256" key="4">
    <source>
        <dbReference type="ARBA" id="ARBA00049725"/>
    </source>
</evidence>
<comment type="similarity">
    <text evidence="1">Belongs to the ADP-ribosylglycohydrolase family.</text>
</comment>
<evidence type="ECO:0000256" key="8">
    <source>
        <dbReference type="PIRSR" id="PIRSR605502-1"/>
    </source>
</evidence>
<dbReference type="InterPro" id="IPR036705">
    <property type="entry name" value="Ribosyl_crysJ1_sf"/>
</dbReference>
<feature type="binding site" evidence="8">
    <location>
        <position position="515"/>
    </location>
    <ligand>
        <name>Mg(2+)</name>
        <dbReference type="ChEBI" id="CHEBI:18420"/>
        <label>1</label>
    </ligand>
</feature>
<dbReference type="GO" id="GO:0046872">
    <property type="term" value="F:metal ion binding"/>
    <property type="evidence" value="ECO:0007669"/>
    <property type="project" value="UniProtKB-KW"/>
</dbReference>
<feature type="binding site" evidence="8">
    <location>
        <position position="518"/>
    </location>
    <ligand>
        <name>Mg(2+)</name>
        <dbReference type="ChEBI" id="CHEBI:18420"/>
        <label>1</label>
    </ligand>
</feature>
<evidence type="ECO:0000256" key="7">
    <source>
        <dbReference type="ARBA" id="ARBA00049810"/>
    </source>
</evidence>
<dbReference type="InterPro" id="IPR050792">
    <property type="entry name" value="ADP-ribosylglycohydrolase"/>
</dbReference>
<keyword evidence="2 10" id="KW-0378">Hydrolase</keyword>
<dbReference type="Gene3D" id="1.10.4080.10">
    <property type="entry name" value="ADP-ribosylation/Crystallin J1"/>
    <property type="match status" value="2"/>
</dbReference>
<dbReference type="EC" id="3.2.2.19" evidence="4"/>
<proteinExistence type="inferred from homology"/>
<evidence type="ECO:0000256" key="5">
    <source>
        <dbReference type="ARBA" id="ARBA00049773"/>
    </source>
</evidence>
<evidence type="ECO:0000313" key="10">
    <source>
        <dbReference type="EMBL" id="KAG2459456.1"/>
    </source>
</evidence>
<dbReference type="Proteomes" id="UP000886611">
    <property type="component" value="Unassembled WGS sequence"/>
</dbReference>
<keyword evidence="11" id="KW-1185">Reference proteome</keyword>
<dbReference type="InterPro" id="IPR005502">
    <property type="entry name" value="Ribosyl_crysJ1"/>
</dbReference>
<feature type="binding site" evidence="8">
    <location>
        <position position="517"/>
    </location>
    <ligand>
        <name>Mg(2+)</name>
        <dbReference type="ChEBI" id="CHEBI:18420"/>
        <label>1</label>
    </ligand>
</feature>
<dbReference type="PANTHER" id="PTHR16222:SF26">
    <property type="entry name" value="ADP-RIBOSYLHYDROLASE ARH1"/>
    <property type="match status" value="1"/>
</dbReference>
<dbReference type="InterPro" id="IPR029044">
    <property type="entry name" value="Nucleotide-diphossugar_trans"/>
</dbReference>
<comment type="caution">
    <text evidence="10">The sequence shown here is derived from an EMBL/GenBank/DDBJ whole genome shotgun (WGS) entry which is preliminary data.</text>
</comment>
<dbReference type="Gene3D" id="3.90.550.10">
    <property type="entry name" value="Spore Coat Polysaccharide Biosynthesis Protein SpsA, Chain A"/>
    <property type="match status" value="1"/>
</dbReference>
<gene>
    <name evidence="10" type="primary">Adprh_0</name>
    <name evidence="10" type="ORF">GTO96_0019224</name>
</gene>
<feature type="domain" description="Galactosyltransferase N-terminal" evidence="9">
    <location>
        <begin position="1"/>
        <end position="35"/>
    </location>
</feature>
<comment type="cofactor">
    <cofactor evidence="8">
        <name>Mg(2+)</name>
        <dbReference type="ChEBI" id="CHEBI:18420"/>
    </cofactor>
    <text evidence="8">Binds 2 magnesium ions per subunit.</text>
</comment>